<evidence type="ECO:0000256" key="3">
    <source>
        <dbReference type="ARBA" id="ARBA00022691"/>
    </source>
</evidence>
<dbReference type="CDD" id="cd01335">
    <property type="entry name" value="Radical_SAM"/>
    <property type="match status" value="1"/>
</dbReference>
<comment type="cofactor">
    <cofactor evidence="1">
        <name>[4Fe-4S] cluster</name>
        <dbReference type="ChEBI" id="CHEBI:49883"/>
    </cofactor>
</comment>
<comment type="caution">
    <text evidence="9">The sequence shown here is derived from an EMBL/GenBank/DDBJ whole genome shotgun (WGS) entry which is preliminary data.</text>
</comment>
<evidence type="ECO:0000256" key="4">
    <source>
        <dbReference type="ARBA" id="ARBA00022723"/>
    </source>
</evidence>
<dbReference type="SFLD" id="SFLDS00029">
    <property type="entry name" value="Radical_SAM"/>
    <property type="match status" value="1"/>
</dbReference>
<dbReference type="Pfam" id="PF04055">
    <property type="entry name" value="Radical_SAM"/>
    <property type="match status" value="1"/>
</dbReference>
<evidence type="ECO:0000256" key="7">
    <source>
        <dbReference type="ARBA" id="ARBA00034078"/>
    </source>
</evidence>
<accession>A0A1F4TME9</accession>
<dbReference type="GO" id="GO:0044272">
    <property type="term" value="P:sulfur compound biosynthetic process"/>
    <property type="evidence" value="ECO:0007669"/>
    <property type="project" value="UniProtKB-ARBA"/>
</dbReference>
<dbReference type="InterPro" id="IPR013785">
    <property type="entry name" value="Aldolase_TIM"/>
</dbReference>
<dbReference type="AlphaFoldDB" id="A0A1F4TME9"/>
<organism evidence="9 10">
    <name type="scientific">candidate division WOR-1 bacterium RIFOXYC2_FULL_41_25</name>
    <dbReference type="NCBI Taxonomy" id="1802586"/>
    <lineage>
        <taxon>Bacteria</taxon>
        <taxon>Bacillati</taxon>
        <taxon>Saganbacteria</taxon>
    </lineage>
</organism>
<reference evidence="9 10" key="1">
    <citation type="journal article" date="2016" name="Nat. Commun.">
        <title>Thousands of microbial genomes shed light on interconnected biogeochemical processes in an aquifer system.</title>
        <authorList>
            <person name="Anantharaman K."/>
            <person name="Brown C.T."/>
            <person name="Hug L.A."/>
            <person name="Sharon I."/>
            <person name="Castelle C.J."/>
            <person name="Probst A.J."/>
            <person name="Thomas B.C."/>
            <person name="Singh A."/>
            <person name="Wilkins M.J."/>
            <person name="Karaoz U."/>
            <person name="Brodie E.L."/>
            <person name="Williams K.H."/>
            <person name="Hubbard S.S."/>
            <person name="Banfield J.F."/>
        </authorList>
    </citation>
    <scope>NUCLEOTIDE SEQUENCE [LARGE SCALE GENOMIC DNA]</scope>
</reference>
<keyword evidence="6" id="KW-0411">Iron-sulfur</keyword>
<dbReference type="InterPro" id="IPR006638">
    <property type="entry name" value="Elp3/MiaA/NifB-like_rSAM"/>
</dbReference>
<keyword evidence="4" id="KW-0479">Metal-binding</keyword>
<evidence type="ECO:0000256" key="1">
    <source>
        <dbReference type="ARBA" id="ARBA00001966"/>
    </source>
</evidence>
<dbReference type="SFLD" id="SFLDG01060">
    <property type="entry name" value="BATS_domain_containing"/>
    <property type="match status" value="1"/>
</dbReference>
<dbReference type="Pfam" id="PF06968">
    <property type="entry name" value="BATS"/>
    <property type="match status" value="1"/>
</dbReference>
<name>A0A1F4TME9_UNCSA</name>
<dbReference type="PANTHER" id="PTHR43583">
    <property type="entry name" value="2-IMINOACETATE SYNTHASE"/>
    <property type="match status" value="1"/>
</dbReference>
<dbReference type="InterPro" id="IPR024007">
    <property type="entry name" value="FeFe-hyd_mat_HydG"/>
</dbReference>
<dbReference type="GO" id="GO:0003824">
    <property type="term" value="F:catalytic activity"/>
    <property type="evidence" value="ECO:0007669"/>
    <property type="project" value="InterPro"/>
</dbReference>
<dbReference type="GO" id="GO:0051539">
    <property type="term" value="F:4 iron, 4 sulfur cluster binding"/>
    <property type="evidence" value="ECO:0007669"/>
    <property type="project" value="UniProtKB-KW"/>
</dbReference>
<evidence type="ECO:0000259" key="8">
    <source>
        <dbReference type="PROSITE" id="PS51918"/>
    </source>
</evidence>
<comment type="cofactor">
    <cofactor evidence="7">
        <name>[2Fe-2S] cluster</name>
        <dbReference type="ChEBI" id="CHEBI:190135"/>
    </cofactor>
</comment>
<keyword evidence="3" id="KW-0949">S-adenosyl-L-methionine</keyword>
<dbReference type="PANTHER" id="PTHR43583:SF2">
    <property type="entry name" value="THIAZOLE BIOSYNTHESIS PROTEIN"/>
    <property type="match status" value="1"/>
</dbReference>
<evidence type="ECO:0000256" key="2">
    <source>
        <dbReference type="ARBA" id="ARBA00022485"/>
    </source>
</evidence>
<evidence type="ECO:0000256" key="5">
    <source>
        <dbReference type="ARBA" id="ARBA00023004"/>
    </source>
</evidence>
<evidence type="ECO:0000313" key="9">
    <source>
        <dbReference type="EMBL" id="OGC33680.1"/>
    </source>
</evidence>
<dbReference type="InterPro" id="IPR007197">
    <property type="entry name" value="rSAM"/>
</dbReference>
<dbReference type="SFLD" id="SFLDF00319">
    <property type="entry name" value="Fe_hydrogenase_maturase_(HydG"/>
    <property type="match status" value="1"/>
</dbReference>
<keyword evidence="2" id="KW-0004">4Fe-4S</keyword>
<sequence>MQSFIDEKLINNLLRETSSQRAMVREIIQKSLSKKRLELNEVAALLNTTDPRLIQEIFQGAKKLKEDIYGNRIVLFAPLYIGNDCTNDCKYCGFRVSNQDARRRTLSDSELKTEIETLESRGHKRLILVYGEHPKYDADFIAKTVQIAYATKKDRGEIRRVNINAPPLTVEGFKKVKEAGIGTYQIFQETYHQETYKYYHPSGKKADYLWRLDGLDRAQEAGIDDVGIGALFGLYDWKFEVMGLVSHAIHLEKKFNVGPHTISFPRFQPAQGCDISSKYLVSDDDFKRLVAILRLAVPYTGLILTARENPQIRKEVIDLGCSQIDAGSRTELGGYSDAKVEQESDRQQFKLGDTRSLDEVMRGLLEDGYTPSFCTSCYRLGRTGEQFMEFAIPGFIRKYCTPNALLTLKEYLEDYSSEATKKAGEKAIQGALDKINDPKVKQMVQERLVRIEKGERDLYC</sequence>
<dbReference type="SMART" id="SM00729">
    <property type="entry name" value="Elp3"/>
    <property type="match status" value="1"/>
</dbReference>
<evidence type="ECO:0000256" key="6">
    <source>
        <dbReference type="ARBA" id="ARBA00023014"/>
    </source>
</evidence>
<dbReference type="SMART" id="SM00876">
    <property type="entry name" value="BATS"/>
    <property type="match status" value="1"/>
</dbReference>
<dbReference type="InterPro" id="IPR058240">
    <property type="entry name" value="rSAM_sf"/>
</dbReference>
<gene>
    <name evidence="9" type="ORF">A2462_02445</name>
</gene>
<evidence type="ECO:0000313" key="10">
    <source>
        <dbReference type="Proteomes" id="UP000177309"/>
    </source>
</evidence>
<dbReference type="Gene3D" id="3.20.20.70">
    <property type="entry name" value="Aldolase class I"/>
    <property type="match status" value="1"/>
</dbReference>
<keyword evidence="5" id="KW-0408">Iron</keyword>
<dbReference type="GO" id="GO:0042364">
    <property type="term" value="P:water-soluble vitamin biosynthetic process"/>
    <property type="evidence" value="ECO:0007669"/>
    <property type="project" value="UniProtKB-ARBA"/>
</dbReference>
<dbReference type="Proteomes" id="UP000177309">
    <property type="component" value="Unassembled WGS sequence"/>
</dbReference>
<dbReference type="InterPro" id="IPR010722">
    <property type="entry name" value="BATS_dom"/>
</dbReference>
<dbReference type="NCBIfam" id="TIGR03955">
    <property type="entry name" value="rSAM_HydG"/>
    <property type="match status" value="1"/>
</dbReference>
<dbReference type="PROSITE" id="PS51918">
    <property type="entry name" value="RADICAL_SAM"/>
    <property type="match status" value="1"/>
</dbReference>
<feature type="domain" description="Radical SAM core" evidence="8">
    <location>
        <begin position="69"/>
        <end position="299"/>
    </location>
</feature>
<dbReference type="SFLD" id="SFLDG01081">
    <property type="entry name" value="cleavage_of_the_Ca-Cb_bond_in"/>
    <property type="match status" value="1"/>
</dbReference>
<dbReference type="SUPFAM" id="SSF102114">
    <property type="entry name" value="Radical SAM enzymes"/>
    <property type="match status" value="1"/>
</dbReference>
<dbReference type="EMBL" id="MEUI01000030">
    <property type="protein sequence ID" value="OGC33680.1"/>
    <property type="molecule type" value="Genomic_DNA"/>
</dbReference>
<dbReference type="InterPro" id="IPR034428">
    <property type="entry name" value="ThiH/NoCL/HydG-like"/>
</dbReference>
<proteinExistence type="predicted"/>
<dbReference type="GO" id="GO:0046872">
    <property type="term" value="F:metal ion binding"/>
    <property type="evidence" value="ECO:0007669"/>
    <property type="project" value="UniProtKB-KW"/>
</dbReference>
<protein>
    <submittedName>
        <fullName evidence="9">[FeFe] hydrogenase H-cluster radical SAM maturase HydG</fullName>
    </submittedName>
</protein>